<dbReference type="AlphaFoldDB" id="A0A1G2H577"/>
<reference evidence="1 2" key="1">
    <citation type="journal article" date="2016" name="Nat. Commun.">
        <title>Thousands of microbial genomes shed light on interconnected biogeochemical processes in an aquifer system.</title>
        <authorList>
            <person name="Anantharaman K."/>
            <person name="Brown C.T."/>
            <person name="Hug L.A."/>
            <person name="Sharon I."/>
            <person name="Castelle C.J."/>
            <person name="Probst A.J."/>
            <person name="Thomas B.C."/>
            <person name="Singh A."/>
            <person name="Wilkins M.J."/>
            <person name="Karaoz U."/>
            <person name="Brodie E.L."/>
            <person name="Williams K.H."/>
            <person name="Hubbard S.S."/>
            <person name="Banfield J.F."/>
        </authorList>
    </citation>
    <scope>NUCLEOTIDE SEQUENCE [LARGE SCALE GENOMIC DNA]</scope>
</reference>
<organism evidence="1 2">
    <name type="scientific">Candidatus Spechtbacteria bacterium RIFCSPHIGHO2_01_FULL_43_30</name>
    <dbReference type="NCBI Taxonomy" id="1802158"/>
    <lineage>
        <taxon>Bacteria</taxon>
        <taxon>Candidatus Spechtiibacteriota</taxon>
    </lineage>
</organism>
<name>A0A1G2H577_9BACT</name>
<dbReference type="EMBL" id="MHOD01000025">
    <property type="protein sequence ID" value="OGZ57652.1"/>
    <property type="molecule type" value="Genomic_DNA"/>
</dbReference>
<comment type="caution">
    <text evidence="1">The sequence shown here is derived from an EMBL/GenBank/DDBJ whole genome shotgun (WGS) entry which is preliminary data.</text>
</comment>
<dbReference type="Gene3D" id="3.40.30.10">
    <property type="entry name" value="Glutaredoxin"/>
    <property type="match status" value="1"/>
</dbReference>
<evidence type="ECO:0008006" key="3">
    <source>
        <dbReference type="Google" id="ProtNLM"/>
    </source>
</evidence>
<dbReference type="STRING" id="1802158.A2827_01245"/>
<gene>
    <name evidence="1" type="ORF">A2827_01245</name>
</gene>
<sequence>MVIAGIFFFVSANSKLGKLDIFAQCLKEKGSIFYGAFWCPHCQNQKTMFGKSQKLLLMLNAQRPTARVSLLFAKKKNKWLSNMGICRWEQRFW</sequence>
<dbReference type="Proteomes" id="UP000177932">
    <property type="component" value="Unassembled WGS sequence"/>
</dbReference>
<proteinExistence type="predicted"/>
<evidence type="ECO:0000313" key="2">
    <source>
        <dbReference type="Proteomes" id="UP000177932"/>
    </source>
</evidence>
<protein>
    <recommendedName>
        <fullName evidence="3">Thioredoxin domain-containing protein</fullName>
    </recommendedName>
</protein>
<evidence type="ECO:0000313" key="1">
    <source>
        <dbReference type="EMBL" id="OGZ57652.1"/>
    </source>
</evidence>
<accession>A0A1G2H577</accession>